<proteinExistence type="predicted"/>
<organism evidence="1">
    <name type="scientific">Photinus pyralis</name>
    <name type="common">Common eastern firefly</name>
    <name type="synonym">Lampyris pyralis</name>
    <dbReference type="NCBI Taxonomy" id="7054"/>
    <lineage>
        <taxon>Eukaryota</taxon>
        <taxon>Metazoa</taxon>
        <taxon>Ecdysozoa</taxon>
        <taxon>Arthropoda</taxon>
        <taxon>Hexapoda</taxon>
        <taxon>Insecta</taxon>
        <taxon>Pterygota</taxon>
        <taxon>Neoptera</taxon>
        <taxon>Endopterygota</taxon>
        <taxon>Coleoptera</taxon>
        <taxon>Polyphaga</taxon>
        <taxon>Elateriformia</taxon>
        <taxon>Elateroidea</taxon>
        <taxon>Lampyridae</taxon>
        <taxon>Lampyrinae</taxon>
        <taxon>Photinus</taxon>
    </lineage>
</organism>
<evidence type="ECO:0000313" key="1">
    <source>
        <dbReference type="EMBL" id="JAV58500.1"/>
    </source>
</evidence>
<dbReference type="AlphaFoldDB" id="A0A1Y1KE69"/>
<sequence length="191" mass="22194">MDDDVQISAAAFIILCDAIKKKQRKRRRYWMTNLFKSRNIYSGSNLLNDLSLSRTGQFKNFCRISCEDFEYLIHLIGHKIAKQETTFRQPIPVKERLAVTLRFLATGDSYTSLMYLFKISKQSISTIVTEVCQALCDALKDYVKVRNIAFIRSVIHKRCVCVCITTKFVNENICNHCLRRECIVIMLYSTP</sequence>
<dbReference type="EMBL" id="GEZM01087760">
    <property type="protein sequence ID" value="JAV58500.1"/>
    <property type="molecule type" value="Transcribed_RNA"/>
</dbReference>
<accession>A0A1Y1KE69</accession>
<reference evidence="1" key="1">
    <citation type="journal article" date="2016" name="Sci. Rep.">
        <title>Molecular characterization of firefly nuptial gifts: a multi-omics approach sheds light on postcopulatory sexual selection.</title>
        <authorList>
            <person name="Al-Wathiqui N."/>
            <person name="Fallon T.R."/>
            <person name="South A."/>
            <person name="Weng J.K."/>
            <person name="Lewis S.M."/>
        </authorList>
    </citation>
    <scope>NUCLEOTIDE SEQUENCE</scope>
</reference>
<dbReference type="EMBL" id="GEZM01087761">
    <property type="protein sequence ID" value="JAV58498.1"/>
    <property type="molecule type" value="Transcribed_RNA"/>
</dbReference>
<protein>
    <recommendedName>
        <fullName evidence="2">Transposase Helix-turn-helix domain-containing protein</fullName>
    </recommendedName>
</protein>
<evidence type="ECO:0008006" key="2">
    <source>
        <dbReference type="Google" id="ProtNLM"/>
    </source>
</evidence>
<name>A0A1Y1KE69_PHOPY</name>